<organism evidence="1 2">
    <name type="scientific">Plasmodium gallinaceum</name>
    <dbReference type="NCBI Taxonomy" id="5849"/>
    <lineage>
        <taxon>Eukaryota</taxon>
        <taxon>Sar</taxon>
        <taxon>Alveolata</taxon>
        <taxon>Apicomplexa</taxon>
        <taxon>Aconoidasida</taxon>
        <taxon>Haemosporida</taxon>
        <taxon>Plasmodiidae</taxon>
        <taxon>Plasmodium</taxon>
        <taxon>Plasmodium (Haemamoeba)</taxon>
    </lineage>
</organism>
<name>A0A1J1GS01_PLAGA</name>
<evidence type="ECO:0000313" key="2">
    <source>
        <dbReference type="Proteomes" id="UP000220797"/>
    </source>
</evidence>
<dbReference type="GeneID" id="39730981"/>
<protein>
    <submittedName>
        <fullName evidence="1">Uncharacterized protein</fullName>
    </submittedName>
</protein>
<dbReference type="EMBL" id="CVMV01000032">
    <property type="protein sequence ID" value="CRG95054.1"/>
    <property type="molecule type" value="Genomic_DNA"/>
</dbReference>
<dbReference type="VEuPathDB" id="PlasmoDB:PGAL8A_00245300"/>
<reference evidence="1" key="1">
    <citation type="submission" date="2015-04" db="EMBL/GenBank/DDBJ databases">
        <authorList>
            <consortium name="Pathogen Informatics"/>
        </authorList>
    </citation>
    <scope>NUCLEOTIDE SEQUENCE [LARGE SCALE GENOMIC DNA]</scope>
    <source>
        <strain evidence="1">8A</strain>
    </source>
</reference>
<comment type="caution">
    <text evidence="1">The sequence shown here is derived from an EMBL/GenBank/DDBJ whole genome shotgun (WGS) entry which is preliminary data.</text>
</comment>
<evidence type="ECO:0000313" key="1">
    <source>
        <dbReference type="EMBL" id="CRG95054.1"/>
    </source>
</evidence>
<dbReference type="OMA" id="CTFEYDH"/>
<gene>
    <name evidence="1" type="ORF">PGAL8A_00245300</name>
</gene>
<dbReference type="RefSeq" id="XP_028527867.1">
    <property type="nucleotide sequence ID" value="XM_028671190.1"/>
</dbReference>
<sequence>MNDYQDIICSYCHKIIRGVAYSHLFWRSYKMCLSCKNNLKSCFACEKKIKKNIFNSVCCSCGSLNDNLCEECRKLAIVCCNKNTSTIIGEILYFLDNYLDIKIPRDFILLQNIYTFNKINFNEMNHCCTFEYDLIKNNKIDISNYYLPYEKSKLNNENNSQSYTMENYSNKSYHLSDSCISNLKNKILIDMKDKTKEKSNIIKNFFNELNILKKKKKNYVYCKNETKLVQPNKEKLKNTNNTKIIVLEKEKLPNLIKEEVTNNFISFSKNKSNKNEKKENIRNSRISSLYNATSPFLEYFRKKRGISKSRKKSCDNIFSSVDEENKEEMNCNNLEENKIIMEKYNINFKLYFMNRYRENEIYDRLLNNELKYYDILHLNNLFKNKLNETTVASCGCVTVSKKKLIQMHEQNKGLSNYKYKNINLEKIFIDGKEKIQLIDHFSLTDSLPKISFFFFISHELMHTYIWLLEPKKSKNFRYIYQIVKKLHDNSFFVKKQNDYDCHKNLSFYLSPELEEAICIYVSIQFIQNLKNTINSYSKDNIYEKKLINYYIQKYEYSKSLMYGINYRSLKKIIHNYKIKDIINIINDIYLSKFYPIITFDLLKAVISLINFRL</sequence>
<keyword evidence="2" id="KW-1185">Reference proteome</keyword>
<dbReference type="Proteomes" id="UP000220797">
    <property type="component" value="Unassembled WGS sequence"/>
</dbReference>
<proteinExistence type="predicted"/>
<dbReference type="AlphaFoldDB" id="A0A1J1GS01"/>
<accession>A0A1J1GS01</accession>
<dbReference type="OrthoDB" id="391995at2759"/>